<dbReference type="OMA" id="GYLRFPW"/>
<dbReference type="HOGENOM" id="CLU_1059070_0_0_1"/>
<name>A8JEJ9_CHLRE</name>
<gene>
    <name evidence="2" type="ORF">CHLRE_02g095105v5</name>
</gene>
<dbReference type="InParanoid" id="A8JEJ9"/>
<dbReference type="RefSeq" id="XP_001701188.1">
    <property type="nucleotide sequence ID" value="XM_001701136.2"/>
</dbReference>
<feature type="compositionally biased region" description="Low complexity" evidence="1">
    <location>
        <begin position="1"/>
        <end position="13"/>
    </location>
</feature>
<dbReference type="SUPFAM" id="SSF54427">
    <property type="entry name" value="NTF2-like"/>
    <property type="match status" value="1"/>
</dbReference>
<dbReference type="PANTHER" id="PTHR34123:SF3">
    <property type="entry name" value="SNOAL-LIKE DOMAIN-CONTAINING PROTEIN"/>
    <property type="match status" value="1"/>
</dbReference>
<accession>A8JEJ9</accession>
<dbReference type="Gene3D" id="3.10.450.50">
    <property type="match status" value="1"/>
</dbReference>
<dbReference type="Pfam" id="PF10184">
    <property type="entry name" value="DUF2358"/>
    <property type="match status" value="1"/>
</dbReference>
<dbReference type="PaxDb" id="3055-EDO97698"/>
<dbReference type="KEGG" id="cre:CHLRE_02g095105v5"/>
<dbReference type="SMR" id="A8JEJ9"/>
<dbReference type="InterPro" id="IPR032710">
    <property type="entry name" value="NTF2-like_dom_sf"/>
</dbReference>
<dbReference type="Gramene" id="PNW86719">
    <property type="protein sequence ID" value="PNW86719"/>
    <property type="gene ID" value="CHLRE_02g095105v5"/>
</dbReference>
<keyword evidence="3" id="KW-1185">Reference proteome</keyword>
<dbReference type="STRING" id="3055.A8JEJ9"/>
<protein>
    <submittedName>
        <fullName evidence="2">Uncharacterized protein</fullName>
    </submittedName>
</protein>
<dbReference type="eggNOG" id="ENOG502S5BV">
    <property type="taxonomic scope" value="Eukaryota"/>
</dbReference>
<evidence type="ECO:0000313" key="3">
    <source>
        <dbReference type="Proteomes" id="UP000006906"/>
    </source>
</evidence>
<dbReference type="Proteomes" id="UP000006906">
    <property type="component" value="Chromosome 2"/>
</dbReference>
<feature type="region of interest" description="Disordered" evidence="1">
    <location>
        <begin position="1"/>
        <end position="25"/>
    </location>
</feature>
<proteinExistence type="predicted"/>
<dbReference type="ProMEX" id="A8JEJ9"/>
<sequence length="263" mass="28167">MHVSRSSVSQVRSEGIARHVSHTPTRQRCAPARLLRHAATRSGDVAPVAKLGSAAIQAPVEQTAALGVQHPAASCPASVSRRALLSGAVALAAAPLANPANALPLGPLGPVKRVGGDKRTGLTAEEVAAVLRRDLEVGQYFVTGDLTREIFADDCRFIDPTNDVTGLSKYLTALKVLFDPAYSKVQLLSISASGPRTVEADWRLGGYLVFPWNPRVEPFKGHTVYTLSDEGLIVEQRQTWEKSAAEALRESFTPTAGPRQQLF</sequence>
<dbReference type="PANTHER" id="PTHR34123">
    <property type="entry name" value="OS04G0578200 PROTEIN"/>
    <property type="match status" value="1"/>
</dbReference>
<dbReference type="GeneID" id="5726770"/>
<dbReference type="AlphaFoldDB" id="A8JEJ9"/>
<dbReference type="OrthoDB" id="348976at2759"/>
<dbReference type="EMBL" id="CM008963">
    <property type="protein sequence ID" value="PNW86719.1"/>
    <property type="molecule type" value="Genomic_DNA"/>
</dbReference>
<reference evidence="2 3" key="1">
    <citation type="journal article" date="2007" name="Science">
        <title>The Chlamydomonas genome reveals the evolution of key animal and plant functions.</title>
        <authorList>
            <person name="Merchant S.S."/>
            <person name="Prochnik S.E."/>
            <person name="Vallon O."/>
            <person name="Harris E.H."/>
            <person name="Karpowicz S.J."/>
            <person name="Witman G.B."/>
            <person name="Terry A."/>
            <person name="Salamov A."/>
            <person name="Fritz-Laylin L.K."/>
            <person name="Marechal-Drouard L."/>
            <person name="Marshall W.F."/>
            <person name="Qu L.H."/>
            <person name="Nelson D.R."/>
            <person name="Sanderfoot A.A."/>
            <person name="Spalding M.H."/>
            <person name="Kapitonov V.V."/>
            <person name="Ren Q."/>
            <person name="Ferris P."/>
            <person name="Lindquist E."/>
            <person name="Shapiro H."/>
            <person name="Lucas S.M."/>
            <person name="Grimwood J."/>
            <person name="Schmutz J."/>
            <person name="Cardol P."/>
            <person name="Cerutti H."/>
            <person name="Chanfreau G."/>
            <person name="Chen C.L."/>
            <person name="Cognat V."/>
            <person name="Croft M.T."/>
            <person name="Dent R."/>
            <person name="Dutcher S."/>
            <person name="Fernandez E."/>
            <person name="Fukuzawa H."/>
            <person name="Gonzalez-Ballester D."/>
            <person name="Gonzalez-Halphen D."/>
            <person name="Hallmann A."/>
            <person name="Hanikenne M."/>
            <person name="Hippler M."/>
            <person name="Inwood W."/>
            <person name="Jabbari K."/>
            <person name="Kalanon M."/>
            <person name="Kuras R."/>
            <person name="Lefebvre P.A."/>
            <person name="Lemaire S.D."/>
            <person name="Lobanov A.V."/>
            <person name="Lohr M."/>
            <person name="Manuell A."/>
            <person name="Meier I."/>
            <person name="Mets L."/>
            <person name="Mittag M."/>
            <person name="Mittelmeier T."/>
            <person name="Moroney J.V."/>
            <person name="Moseley J."/>
            <person name="Napoli C."/>
            <person name="Nedelcu A.M."/>
            <person name="Niyogi K."/>
            <person name="Novoselov S.V."/>
            <person name="Paulsen I.T."/>
            <person name="Pazour G."/>
            <person name="Purton S."/>
            <person name="Ral J.P."/>
            <person name="Riano-Pachon D.M."/>
            <person name="Riekhof W."/>
            <person name="Rymarquis L."/>
            <person name="Schroda M."/>
            <person name="Stern D."/>
            <person name="Umen J."/>
            <person name="Willows R."/>
            <person name="Wilson N."/>
            <person name="Zimmer S.L."/>
            <person name="Allmer J."/>
            <person name="Balk J."/>
            <person name="Bisova K."/>
            <person name="Chen C.J."/>
            <person name="Elias M."/>
            <person name="Gendler K."/>
            <person name="Hauser C."/>
            <person name="Lamb M.R."/>
            <person name="Ledford H."/>
            <person name="Long J.C."/>
            <person name="Minagawa J."/>
            <person name="Page M.D."/>
            <person name="Pan J."/>
            <person name="Pootakham W."/>
            <person name="Roje S."/>
            <person name="Rose A."/>
            <person name="Stahlberg E."/>
            <person name="Terauchi A.M."/>
            <person name="Yang P."/>
            <person name="Ball S."/>
            <person name="Bowler C."/>
            <person name="Dieckmann C.L."/>
            <person name="Gladyshev V.N."/>
            <person name="Green P."/>
            <person name="Jorgensen R."/>
            <person name="Mayfield S."/>
            <person name="Mueller-Roeber B."/>
            <person name="Rajamani S."/>
            <person name="Sayre R.T."/>
            <person name="Brokstein P."/>
            <person name="Dubchak I."/>
            <person name="Goodstein D."/>
            <person name="Hornick L."/>
            <person name="Huang Y.W."/>
            <person name="Jhaveri J."/>
            <person name="Luo Y."/>
            <person name="Martinez D."/>
            <person name="Ngau W.C."/>
            <person name="Otillar B."/>
            <person name="Poliakov A."/>
            <person name="Porter A."/>
            <person name="Szajkowski L."/>
            <person name="Werner G."/>
            <person name="Zhou K."/>
            <person name="Grigoriev I.V."/>
            <person name="Rokhsar D.S."/>
            <person name="Grossman A.R."/>
        </authorList>
    </citation>
    <scope>NUCLEOTIDE SEQUENCE [LARGE SCALE GENOMIC DNA]</scope>
    <source>
        <strain evidence="3">CC-503</strain>
    </source>
</reference>
<organism evidence="2 3">
    <name type="scientific">Chlamydomonas reinhardtii</name>
    <name type="common">Chlamydomonas smithii</name>
    <dbReference type="NCBI Taxonomy" id="3055"/>
    <lineage>
        <taxon>Eukaryota</taxon>
        <taxon>Viridiplantae</taxon>
        <taxon>Chlorophyta</taxon>
        <taxon>core chlorophytes</taxon>
        <taxon>Chlorophyceae</taxon>
        <taxon>CS clade</taxon>
        <taxon>Chlamydomonadales</taxon>
        <taxon>Chlamydomonadaceae</taxon>
        <taxon>Chlamydomonas</taxon>
    </lineage>
</organism>
<evidence type="ECO:0000313" key="2">
    <source>
        <dbReference type="EMBL" id="PNW86719.1"/>
    </source>
</evidence>
<evidence type="ECO:0000256" key="1">
    <source>
        <dbReference type="SAM" id="MobiDB-lite"/>
    </source>
</evidence>
<dbReference type="InterPro" id="IPR018790">
    <property type="entry name" value="DUF2358"/>
</dbReference>